<evidence type="ECO:0000256" key="2">
    <source>
        <dbReference type="ARBA" id="ARBA00023012"/>
    </source>
</evidence>
<evidence type="ECO:0000256" key="1">
    <source>
        <dbReference type="ARBA" id="ARBA00022553"/>
    </source>
</evidence>
<keyword evidence="11" id="KW-1185">Reference proteome</keyword>
<evidence type="ECO:0000256" key="3">
    <source>
        <dbReference type="ARBA" id="ARBA00023015"/>
    </source>
</evidence>
<keyword evidence="5" id="KW-0804">Transcription</keyword>
<dbReference type="PROSITE" id="PS51755">
    <property type="entry name" value="OMPR_PHOB"/>
    <property type="match status" value="1"/>
</dbReference>
<reference evidence="10 11" key="1">
    <citation type="submission" date="2014-12" db="EMBL/GenBank/DDBJ databases">
        <title>Draft genome sequences of 29 type strains of Enterococci.</title>
        <authorList>
            <person name="Zhong Z."/>
            <person name="Sun Z."/>
            <person name="Liu W."/>
            <person name="Zhang W."/>
            <person name="Zhang H."/>
        </authorList>
    </citation>
    <scope>NUCLEOTIDE SEQUENCE [LARGE SCALE GENOMIC DNA]</scope>
    <source>
        <strain evidence="10 11">DSM 17029</strain>
    </source>
</reference>
<name>A0A1L8RKA7_9ENTE</name>
<dbReference type="GO" id="GO:0006355">
    <property type="term" value="P:regulation of DNA-templated transcription"/>
    <property type="evidence" value="ECO:0007669"/>
    <property type="project" value="InterPro"/>
</dbReference>
<dbReference type="SUPFAM" id="SSF46894">
    <property type="entry name" value="C-terminal effector domain of the bipartite response regulators"/>
    <property type="match status" value="1"/>
</dbReference>
<evidence type="ECO:0000259" key="8">
    <source>
        <dbReference type="PROSITE" id="PS50110"/>
    </source>
</evidence>
<feature type="modified residue" description="4-aspartylphosphate" evidence="6">
    <location>
        <position position="56"/>
    </location>
</feature>
<dbReference type="Pfam" id="PF00072">
    <property type="entry name" value="Response_reg"/>
    <property type="match status" value="1"/>
</dbReference>
<dbReference type="SMART" id="SM00448">
    <property type="entry name" value="REC"/>
    <property type="match status" value="1"/>
</dbReference>
<dbReference type="Gene3D" id="3.40.50.2300">
    <property type="match status" value="1"/>
</dbReference>
<dbReference type="InterPro" id="IPR001789">
    <property type="entry name" value="Sig_transdc_resp-reg_receiver"/>
</dbReference>
<dbReference type="GO" id="GO:0000156">
    <property type="term" value="F:phosphorelay response regulator activity"/>
    <property type="evidence" value="ECO:0007669"/>
    <property type="project" value="TreeGrafter"/>
</dbReference>
<dbReference type="CDD" id="cd18159">
    <property type="entry name" value="REC_OmpR_NsrR-like"/>
    <property type="match status" value="1"/>
</dbReference>
<feature type="domain" description="OmpR/PhoB-type" evidence="9">
    <location>
        <begin position="132"/>
        <end position="230"/>
    </location>
</feature>
<keyword evidence="3" id="KW-0805">Transcription regulation</keyword>
<proteinExistence type="predicted"/>
<dbReference type="SUPFAM" id="SSF52172">
    <property type="entry name" value="CheY-like"/>
    <property type="match status" value="1"/>
</dbReference>
<accession>A0A1L8RKA7</accession>
<evidence type="ECO:0000256" key="5">
    <source>
        <dbReference type="ARBA" id="ARBA00023163"/>
    </source>
</evidence>
<evidence type="ECO:0000256" key="7">
    <source>
        <dbReference type="PROSITE-ProRule" id="PRU01091"/>
    </source>
</evidence>
<feature type="domain" description="Response regulatory" evidence="8">
    <location>
        <begin position="7"/>
        <end position="120"/>
    </location>
</feature>
<organism evidence="10 11">
    <name type="scientific">Enterococcus canis</name>
    <dbReference type="NCBI Taxonomy" id="214095"/>
    <lineage>
        <taxon>Bacteria</taxon>
        <taxon>Bacillati</taxon>
        <taxon>Bacillota</taxon>
        <taxon>Bacilli</taxon>
        <taxon>Lactobacillales</taxon>
        <taxon>Enterococcaceae</taxon>
        <taxon>Enterococcus</taxon>
    </lineage>
</organism>
<dbReference type="GO" id="GO:0000976">
    <property type="term" value="F:transcription cis-regulatory region binding"/>
    <property type="evidence" value="ECO:0007669"/>
    <property type="project" value="TreeGrafter"/>
</dbReference>
<dbReference type="GO" id="GO:0032993">
    <property type="term" value="C:protein-DNA complex"/>
    <property type="evidence" value="ECO:0007669"/>
    <property type="project" value="TreeGrafter"/>
</dbReference>
<comment type="caution">
    <text evidence="10">The sequence shown here is derived from an EMBL/GenBank/DDBJ whole genome shotgun (WGS) entry which is preliminary data.</text>
</comment>
<dbReference type="InterPro" id="IPR001867">
    <property type="entry name" value="OmpR/PhoB-type_DNA-bd"/>
</dbReference>
<dbReference type="PANTHER" id="PTHR48111:SF31">
    <property type="entry name" value="TRANSCRIPTIONAL REGULATORY PROTEIN YXDJ"/>
    <property type="match status" value="1"/>
</dbReference>
<dbReference type="InterPro" id="IPR011006">
    <property type="entry name" value="CheY-like_superfamily"/>
</dbReference>
<dbReference type="InterPro" id="IPR036388">
    <property type="entry name" value="WH-like_DNA-bd_sf"/>
</dbReference>
<keyword evidence="2" id="KW-0902">Two-component regulatory system</keyword>
<dbReference type="InterPro" id="IPR016032">
    <property type="entry name" value="Sig_transdc_resp-reg_C-effctor"/>
</dbReference>
<keyword evidence="4 7" id="KW-0238">DNA-binding</keyword>
<dbReference type="PANTHER" id="PTHR48111">
    <property type="entry name" value="REGULATOR OF RPOS"/>
    <property type="match status" value="1"/>
</dbReference>
<dbReference type="CDD" id="cd00383">
    <property type="entry name" value="trans_reg_C"/>
    <property type="match status" value="1"/>
</dbReference>
<evidence type="ECO:0000256" key="6">
    <source>
        <dbReference type="PROSITE-ProRule" id="PRU00169"/>
    </source>
</evidence>
<evidence type="ECO:0000256" key="4">
    <source>
        <dbReference type="ARBA" id="ARBA00023125"/>
    </source>
</evidence>
<dbReference type="PROSITE" id="PS50110">
    <property type="entry name" value="RESPONSE_REGULATORY"/>
    <property type="match status" value="1"/>
</dbReference>
<dbReference type="InterPro" id="IPR039420">
    <property type="entry name" value="WalR-like"/>
</dbReference>
<keyword evidence="1 6" id="KW-0597">Phosphoprotein</keyword>
<dbReference type="Gene3D" id="6.10.250.690">
    <property type="match status" value="1"/>
</dbReference>
<dbReference type="Pfam" id="PF00486">
    <property type="entry name" value="Trans_reg_C"/>
    <property type="match status" value="1"/>
</dbReference>
<dbReference type="EMBL" id="JXKH01000001">
    <property type="protein sequence ID" value="OJG20210.1"/>
    <property type="molecule type" value="Genomic_DNA"/>
</dbReference>
<evidence type="ECO:0000259" key="9">
    <source>
        <dbReference type="PROSITE" id="PS51755"/>
    </source>
</evidence>
<gene>
    <name evidence="10" type="ORF">RU97_GL000443</name>
</gene>
<dbReference type="STRING" id="214095.RU97_GL000443"/>
<sequence length="232" mass="26776">MGGVTMKIFLVEDDQKLAHMVQQHLEKYAYQVTAAADFQRIIAEFQREAPELVLLDVNLPYFDGFYWAQQIRKISKVPILFLSARDSQMDQIMALEYGADDYLTKPFSFELLLAKIKSQTRRVYGELSSLQERIVQVGGLHYLPERLEVTFQGQQETLTKREGELLEALMTAFPRIVNRERLLEILWDTDQFVDDNTLSVNVGRLRKKLEALGLVTAITTIRGKGYQLKVKE</sequence>
<dbReference type="Proteomes" id="UP000181884">
    <property type="component" value="Unassembled WGS sequence"/>
</dbReference>
<dbReference type="Gene3D" id="1.10.10.10">
    <property type="entry name" value="Winged helix-like DNA-binding domain superfamily/Winged helix DNA-binding domain"/>
    <property type="match status" value="1"/>
</dbReference>
<dbReference type="SMART" id="SM00862">
    <property type="entry name" value="Trans_reg_C"/>
    <property type="match status" value="1"/>
</dbReference>
<dbReference type="GO" id="GO:0005829">
    <property type="term" value="C:cytosol"/>
    <property type="evidence" value="ECO:0007669"/>
    <property type="project" value="TreeGrafter"/>
</dbReference>
<protein>
    <submittedName>
        <fullName evidence="10">Transcriptional regulator</fullName>
    </submittedName>
</protein>
<evidence type="ECO:0000313" key="11">
    <source>
        <dbReference type="Proteomes" id="UP000181884"/>
    </source>
</evidence>
<dbReference type="AlphaFoldDB" id="A0A1L8RKA7"/>
<evidence type="ECO:0000313" key="10">
    <source>
        <dbReference type="EMBL" id="OJG20210.1"/>
    </source>
</evidence>
<feature type="DNA-binding region" description="OmpR/PhoB-type" evidence="7">
    <location>
        <begin position="132"/>
        <end position="230"/>
    </location>
</feature>